<keyword evidence="4 6" id="KW-0862">Zinc</keyword>
<keyword evidence="3 7" id="KW-0378">Hydrolase</keyword>
<feature type="chain" id="PRO_5041013736" description="Metalloendopeptidase" evidence="7">
    <location>
        <begin position="21"/>
        <end position="263"/>
    </location>
</feature>
<feature type="binding site" evidence="6">
    <location>
        <position position="136"/>
    </location>
    <ligand>
        <name>Zn(2+)</name>
        <dbReference type="ChEBI" id="CHEBI:29105"/>
        <note>catalytic</note>
    </ligand>
</feature>
<comment type="cofactor">
    <cofactor evidence="6 7">
        <name>Zn(2+)</name>
        <dbReference type="ChEBI" id="CHEBI:29105"/>
    </cofactor>
    <text evidence="6 7">Binds 1 zinc ion per subunit.</text>
</comment>
<feature type="domain" description="Peptidase M12A" evidence="8">
    <location>
        <begin position="39"/>
        <end position="238"/>
    </location>
</feature>
<feature type="binding site" evidence="6">
    <location>
        <position position="140"/>
    </location>
    <ligand>
        <name>Zn(2+)</name>
        <dbReference type="ChEBI" id="CHEBI:29105"/>
        <note>catalytic</note>
    </ligand>
</feature>
<evidence type="ECO:0000256" key="2">
    <source>
        <dbReference type="ARBA" id="ARBA00022723"/>
    </source>
</evidence>
<evidence type="ECO:0000256" key="3">
    <source>
        <dbReference type="ARBA" id="ARBA00022801"/>
    </source>
</evidence>
<comment type="caution">
    <text evidence="6">Lacks conserved residue(s) required for the propagation of feature annotation.</text>
</comment>
<dbReference type="CDD" id="cd04280">
    <property type="entry name" value="ZnMc_astacin_like"/>
    <property type="match status" value="1"/>
</dbReference>
<dbReference type="AlphaFoldDB" id="A0A9X6NHB2"/>
<dbReference type="Gene3D" id="3.40.390.10">
    <property type="entry name" value="Collagenase (Catalytic Domain)"/>
    <property type="match status" value="1"/>
</dbReference>
<dbReference type="EC" id="3.4.24.-" evidence="7"/>
<keyword evidence="2 6" id="KW-0479">Metal-binding</keyword>
<keyword evidence="1 7" id="KW-0645">Protease</keyword>
<dbReference type="SMART" id="SM00235">
    <property type="entry name" value="ZnMc"/>
    <property type="match status" value="1"/>
</dbReference>
<dbReference type="InterPro" id="IPR034035">
    <property type="entry name" value="Astacin-like_dom"/>
</dbReference>
<dbReference type="Proteomes" id="UP000192578">
    <property type="component" value="Unassembled WGS sequence"/>
</dbReference>
<evidence type="ECO:0000256" key="4">
    <source>
        <dbReference type="ARBA" id="ARBA00022833"/>
    </source>
</evidence>
<dbReference type="InterPro" id="IPR001506">
    <property type="entry name" value="Peptidase_M12A"/>
</dbReference>
<sequence length="263" mass="29068">MDKPTLCLLVVAMAAPCITGAKLVKGQQSVPRPTMTTEGLISDKLWPGGVVPFVFSKAYSREDQARQLVLKAMAGFENSTCIRFVPRTTEKDFVIINSGIMKSCSAYIGNQHLGSQQILLNPASCFPNGNIGVAQHQLMHTLGFGHEQSRSDRDQFVDINWSNVAQANDSFPLSTEDTTFGEPYDFDSIMHAGMFENAIDKSIWTVRPKEKYRDKVIGQSIQLSGTDIRKINKMYKCPGHALPVPVTTADTKPDLLRKTRNSA</sequence>
<keyword evidence="10" id="KW-1185">Reference proteome</keyword>
<dbReference type="OrthoDB" id="291007at2759"/>
<evidence type="ECO:0000256" key="6">
    <source>
        <dbReference type="PROSITE-ProRule" id="PRU01211"/>
    </source>
</evidence>
<gene>
    <name evidence="9" type="ORF">BV898_15146</name>
</gene>
<evidence type="ECO:0000313" key="10">
    <source>
        <dbReference type="Proteomes" id="UP000192578"/>
    </source>
</evidence>
<dbReference type="PANTHER" id="PTHR10127:SF780">
    <property type="entry name" value="METALLOENDOPEPTIDASE"/>
    <property type="match status" value="1"/>
</dbReference>
<evidence type="ECO:0000256" key="5">
    <source>
        <dbReference type="ARBA" id="ARBA00023049"/>
    </source>
</evidence>
<dbReference type="PANTHER" id="PTHR10127">
    <property type="entry name" value="DISCOIDIN, CUB, EGF, LAMININ , AND ZINC METALLOPROTEASE DOMAIN CONTAINING"/>
    <property type="match status" value="1"/>
</dbReference>
<organism evidence="9 10">
    <name type="scientific">Hypsibius exemplaris</name>
    <name type="common">Freshwater tardigrade</name>
    <dbReference type="NCBI Taxonomy" id="2072580"/>
    <lineage>
        <taxon>Eukaryota</taxon>
        <taxon>Metazoa</taxon>
        <taxon>Ecdysozoa</taxon>
        <taxon>Tardigrada</taxon>
        <taxon>Eutardigrada</taxon>
        <taxon>Parachela</taxon>
        <taxon>Hypsibioidea</taxon>
        <taxon>Hypsibiidae</taxon>
        <taxon>Hypsibius</taxon>
    </lineage>
</organism>
<keyword evidence="7" id="KW-0732">Signal</keyword>
<dbReference type="PROSITE" id="PS51864">
    <property type="entry name" value="ASTACIN"/>
    <property type="match status" value="1"/>
</dbReference>
<feature type="signal peptide" evidence="7">
    <location>
        <begin position="1"/>
        <end position="20"/>
    </location>
</feature>
<evidence type="ECO:0000256" key="7">
    <source>
        <dbReference type="RuleBase" id="RU361183"/>
    </source>
</evidence>
<keyword evidence="5 7" id="KW-0482">Metalloprotease</keyword>
<dbReference type="PRINTS" id="PR00480">
    <property type="entry name" value="ASTACIN"/>
</dbReference>
<evidence type="ECO:0000256" key="1">
    <source>
        <dbReference type="ARBA" id="ARBA00022670"/>
    </source>
</evidence>
<dbReference type="Pfam" id="PF01400">
    <property type="entry name" value="Astacin"/>
    <property type="match status" value="1"/>
</dbReference>
<dbReference type="InterPro" id="IPR006026">
    <property type="entry name" value="Peptidase_Metallo"/>
</dbReference>
<reference evidence="10" key="1">
    <citation type="submission" date="2017-01" db="EMBL/GenBank/DDBJ databases">
        <title>Comparative genomics of anhydrobiosis in the tardigrade Hypsibius dujardini.</title>
        <authorList>
            <person name="Yoshida Y."/>
            <person name="Koutsovoulos G."/>
            <person name="Laetsch D."/>
            <person name="Stevens L."/>
            <person name="Kumar S."/>
            <person name="Horikawa D."/>
            <person name="Ishino K."/>
            <person name="Komine S."/>
            <person name="Tomita M."/>
            <person name="Blaxter M."/>
            <person name="Arakawa K."/>
        </authorList>
    </citation>
    <scope>NUCLEOTIDE SEQUENCE [LARGE SCALE GENOMIC DNA]</scope>
    <source>
        <strain evidence="10">Z151</strain>
    </source>
</reference>
<dbReference type="GO" id="GO:0006508">
    <property type="term" value="P:proteolysis"/>
    <property type="evidence" value="ECO:0007669"/>
    <property type="project" value="UniProtKB-KW"/>
</dbReference>
<dbReference type="EMBL" id="MTYJ01000198">
    <property type="protein sequence ID" value="OWA50636.1"/>
    <property type="molecule type" value="Genomic_DNA"/>
</dbReference>
<dbReference type="SUPFAM" id="SSF55486">
    <property type="entry name" value="Metalloproteases ('zincins'), catalytic domain"/>
    <property type="match status" value="1"/>
</dbReference>
<proteinExistence type="predicted"/>
<dbReference type="GO" id="GO:0008270">
    <property type="term" value="F:zinc ion binding"/>
    <property type="evidence" value="ECO:0007669"/>
    <property type="project" value="UniProtKB-UniRule"/>
</dbReference>
<feature type="binding site" evidence="6">
    <location>
        <position position="146"/>
    </location>
    <ligand>
        <name>Zn(2+)</name>
        <dbReference type="ChEBI" id="CHEBI:29105"/>
        <note>catalytic</note>
    </ligand>
</feature>
<protein>
    <recommendedName>
        <fullName evidence="7">Metalloendopeptidase</fullName>
        <ecNumber evidence="7">3.4.24.-</ecNumber>
    </recommendedName>
</protein>
<dbReference type="InterPro" id="IPR024079">
    <property type="entry name" value="MetalloPept_cat_dom_sf"/>
</dbReference>
<comment type="caution">
    <text evidence="9">The sequence shown here is derived from an EMBL/GenBank/DDBJ whole genome shotgun (WGS) entry which is preliminary data.</text>
</comment>
<accession>A0A9X6NHB2</accession>
<evidence type="ECO:0000259" key="8">
    <source>
        <dbReference type="PROSITE" id="PS51864"/>
    </source>
</evidence>
<evidence type="ECO:0000313" key="9">
    <source>
        <dbReference type="EMBL" id="OWA50636.1"/>
    </source>
</evidence>
<name>A0A9X6NHB2_HYPEX</name>
<dbReference type="GO" id="GO:0004222">
    <property type="term" value="F:metalloendopeptidase activity"/>
    <property type="evidence" value="ECO:0007669"/>
    <property type="project" value="UniProtKB-UniRule"/>
</dbReference>